<reference evidence="10" key="1">
    <citation type="submission" date="2015-12" db="EMBL/GenBank/DDBJ databases">
        <title>De novo transcriptome assembly of four potential Pierce s Disease insect vectors from Arizona vineyards.</title>
        <authorList>
            <person name="Tassone E.E."/>
        </authorList>
    </citation>
    <scope>NUCLEOTIDE SEQUENCE</scope>
</reference>
<protein>
    <recommendedName>
        <fullName evidence="11">RanBP2-type domain-containing protein</fullName>
    </recommendedName>
</protein>
<name>A0A1B6CJY8_9HEMI</name>
<evidence type="ECO:0000256" key="4">
    <source>
        <dbReference type="ARBA" id="ARBA00023054"/>
    </source>
</evidence>
<evidence type="ECO:0000259" key="8">
    <source>
        <dbReference type="PROSITE" id="PS50199"/>
    </source>
</evidence>
<feature type="region of interest" description="Disordered" evidence="7">
    <location>
        <begin position="466"/>
        <end position="489"/>
    </location>
</feature>
<feature type="compositionally biased region" description="Pro residues" evidence="7">
    <location>
        <begin position="474"/>
        <end position="483"/>
    </location>
</feature>
<dbReference type="InterPro" id="IPR003892">
    <property type="entry name" value="CUE"/>
</dbReference>
<organism evidence="10">
    <name type="scientific">Clastoptera arizonana</name>
    <name type="common">Arizona spittle bug</name>
    <dbReference type="NCBI Taxonomy" id="38151"/>
    <lineage>
        <taxon>Eukaryota</taxon>
        <taxon>Metazoa</taxon>
        <taxon>Ecdysozoa</taxon>
        <taxon>Arthropoda</taxon>
        <taxon>Hexapoda</taxon>
        <taxon>Insecta</taxon>
        <taxon>Pterygota</taxon>
        <taxon>Neoptera</taxon>
        <taxon>Paraneoptera</taxon>
        <taxon>Hemiptera</taxon>
        <taxon>Auchenorrhyncha</taxon>
        <taxon>Cercopoidea</taxon>
        <taxon>Clastopteridae</taxon>
        <taxon>Clastoptera</taxon>
    </lineage>
</organism>
<keyword evidence="1" id="KW-0479">Metal-binding</keyword>
<evidence type="ECO:0000313" key="10">
    <source>
        <dbReference type="EMBL" id="JAS13740.1"/>
    </source>
</evidence>
<dbReference type="PROSITE" id="PS51140">
    <property type="entry name" value="CUE"/>
    <property type="match status" value="1"/>
</dbReference>
<dbReference type="Gene3D" id="1.10.8.10">
    <property type="entry name" value="DNA helicase RuvA subunit, C-terminal domain"/>
    <property type="match status" value="1"/>
</dbReference>
<evidence type="ECO:0008006" key="11">
    <source>
        <dbReference type="Google" id="ProtNLM"/>
    </source>
</evidence>
<proteinExistence type="predicted"/>
<dbReference type="PROSITE" id="PS01358">
    <property type="entry name" value="ZF_RANBP2_1"/>
    <property type="match status" value="1"/>
</dbReference>
<dbReference type="InterPro" id="IPR001876">
    <property type="entry name" value="Znf_RanBP2"/>
</dbReference>
<dbReference type="Gene3D" id="4.10.1060.10">
    <property type="entry name" value="Zinc finger, RanBP2-type"/>
    <property type="match status" value="1"/>
</dbReference>
<feature type="domain" description="RanBP2-type" evidence="8">
    <location>
        <begin position="497"/>
        <end position="526"/>
    </location>
</feature>
<dbReference type="AlphaFoldDB" id="A0A1B6CJY8"/>
<evidence type="ECO:0000256" key="6">
    <source>
        <dbReference type="SAM" id="Coils"/>
    </source>
</evidence>
<evidence type="ECO:0000259" key="9">
    <source>
        <dbReference type="PROSITE" id="PS51140"/>
    </source>
</evidence>
<accession>A0A1B6CJY8</accession>
<dbReference type="GO" id="GO:0043130">
    <property type="term" value="F:ubiquitin binding"/>
    <property type="evidence" value="ECO:0007669"/>
    <property type="project" value="InterPro"/>
</dbReference>
<dbReference type="PANTHER" id="PTHR46253">
    <property type="entry name" value="TGF-BETA-ACTIVATED KINASE 1 AND MAP3K7-BINDING PROTEIN TAB"/>
    <property type="match status" value="1"/>
</dbReference>
<dbReference type="SMART" id="SM00547">
    <property type="entry name" value="ZnF_RBZ"/>
    <property type="match status" value="1"/>
</dbReference>
<dbReference type="SUPFAM" id="SSF90209">
    <property type="entry name" value="Ran binding protein zinc finger-like"/>
    <property type="match status" value="1"/>
</dbReference>
<dbReference type="InterPro" id="IPR036443">
    <property type="entry name" value="Znf_RanBP2_sf"/>
</dbReference>
<feature type="coiled-coil region" evidence="6">
    <location>
        <begin position="365"/>
        <end position="433"/>
    </location>
</feature>
<sequence>MAECPCSNISIMQLFHELKQKFPAVPDRVVSECIRQNGHNKEACEEELSRENQTYSSPSGRLCKMTAESSCERCRPDTLPLEDNVWDFNRHLIGRQSLDSMRCMRGGARRVFKRLSDEYLENSRHTQREHNEDSLQRFPRSLFPTYDDDLCAENFQMEQQNFENRTERLNNRAQYRETSVSASDEKLQFESEQSCHCERTRVSVVSYGRRTPHSAPVTPSNYRPPPFPPLTVDVTAQRHCTALNIDPSPHYTTPSEPHRPFTSVNLTLRLPSSDPQPPIDISSGGGGLTYSSCSYDPKQGYQSKLQISIGPGGSGTAMAARTKPPRPPPPTTLKAAISMPDVATTSSLLLEPETQNLEPATKARLSEQLERKARLETELAKEKEKLRVMQQEKEAMQQDLDARLRAPLKTSQVQRLLQDIRSLQAECSRMTSEVDLSLDNTTVPLGETNEEFYKNIYTGPLLTQQIQRHRRPAPPRPPPPPPPHEMRLGRGYATHHEEPNWTCHVCTFRNHPLLDKCEQCEMPRIVPGSYTATTPCKYLTKA</sequence>
<dbReference type="PROSITE" id="PS50199">
    <property type="entry name" value="ZF_RANBP2_2"/>
    <property type="match status" value="1"/>
</dbReference>
<keyword evidence="3" id="KW-0862">Zinc</keyword>
<evidence type="ECO:0000256" key="7">
    <source>
        <dbReference type="SAM" id="MobiDB-lite"/>
    </source>
</evidence>
<evidence type="ECO:0000256" key="3">
    <source>
        <dbReference type="ARBA" id="ARBA00022833"/>
    </source>
</evidence>
<keyword evidence="2 5" id="KW-0863">Zinc-finger</keyword>
<keyword evidence="4 6" id="KW-0175">Coiled coil</keyword>
<dbReference type="PANTHER" id="PTHR46253:SF1">
    <property type="entry name" value="TAB2"/>
    <property type="match status" value="1"/>
</dbReference>
<evidence type="ECO:0000256" key="5">
    <source>
        <dbReference type="PROSITE-ProRule" id="PRU00322"/>
    </source>
</evidence>
<dbReference type="CDD" id="cd14362">
    <property type="entry name" value="CUE_TAB2_TAB3"/>
    <property type="match status" value="1"/>
</dbReference>
<feature type="domain" description="CUE" evidence="9">
    <location>
        <begin position="10"/>
        <end position="53"/>
    </location>
</feature>
<evidence type="ECO:0000256" key="2">
    <source>
        <dbReference type="ARBA" id="ARBA00022771"/>
    </source>
</evidence>
<dbReference type="InterPro" id="IPR041911">
    <property type="entry name" value="TAB2/3_CUE"/>
</dbReference>
<evidence type="ECO:0000256" key="1">
    <source>
        <dbReference type="ARBA" id="ARBA00022723"/>
    </source>
</evidence>
<dbReference type="SMART" id="SM00546">
    <property type="entry name" value="CUE"/>
    <property type="match status" value="1"/>
</dbReference>
<dbReference type="EMBL" id="GEDC01023558">
    <property type="protein sequence ID" value="JAS13740.1"/>
    <property type="molecule type" value="Transcribed_RNA"/>
</dbReference>
<dbReference type="GO" id="GO:0008270">
    <property type="term" value="F:zinc ion binding"/>
    <property type="evidence" value="ECO:0007669"/>
    <property type="project" value="UniProtKB-KW"/>
</dbReference>
<gene>
    <name evidence="10" type="ORF">g.43910</name>
</gene>